<evidence type="ECO:0000256" key="1">
    <source>
        <dbReference type="SAM" id="Phobius"/>
    </source>
</evidence>
<keyword evidence="3" id="KW-1185">Reference proteome</keyword>
<reference evidence="2" key="2">
    <citation type="journal article" date="2023" name="Plants (Basel)">
        <title>Annotation of the Turnera subulata (Passifloraceae) Draft Genome Reveals the S-Locus Evolved after the Divergence of Turneroideae from Passifloroideae in a Stepwise Manner.</title>
        <authorList>
            <person name="Henning P.M."/>
            <person name="Roalson E.H."/>
            <person name="Mir W."/>
            <person name="McCubbin A.G."/>
            <person name="Shore J.S."/>
        </authorList>
    </citation>
    <scope>NUCLEOTIDE SEQUENCE</scope>
    <source>
        <strain evidence="2">F60SS</strain>
    </source>
</reference>
<proteinExistence type="predicted"/>
<reference evidence="2" key="1">
    <citation type="submission" date="2022-02" db="EMBL/GenBank/DDBJ databases">
        <authorList>
            <person name="Henning P.M."/>
            <person name="McCubbin A.G."/>
            <person name="Shore J.S."/>
        </authorList>
    </citation>
    <scope>NUCLEOTIDE SEQUENCE</scope>
    <source>
        <strain evidence="2">F60SS</strain>
        <tissue evidence="2">Leaves</tissue>
    </source>
</reference>
<accession>A0A9Q0GLY3</accession>
<dbReference type="AlphaFoldDB" id="A0A9Q0GLY3"/>
<name>A0A9Q0GLY3_9ROSI</name>
<feature type="transmembrane region" description="Helical" evidence="1">
    <location>
        <begin position="29"/>
        <end position="48"/>
    </location>
</feature>
<dbReference type="Proteomes" id="UP001141552">
    <property type="component" value="Unassembled WGS sequence"/>
</dbReference>
<dbReference type="EMBL" id="JAKUCV010000262">
    <property type="protein sequence ID" value="KAJ4850656.1"/>
    <property type="molecule type" value="Genomic_DNA"/>
</dbReference>
<gene>
    <name evidence="2" type="ORF">Tsubulata_003899</name>
</gene>
<sequence>GNCKIWLHASSSPICLHARSSVNSLPRPLFQVMLIVILFLGMWVIRWGKRKKLELKEWDDGWDTDSEEEAADWFSGALDQQAQRDELIEREKHVIQTKGFDLPSAIPNCIIEPVNLGDSPHFQRIRALSSFSVAFFNQKKRRSYLLTLRVIESSTLEMKIYQTRISMEDIYFAQFPNKKRDHVEIFRPMPDYIDLEDSVDSQGAKRKRLDEFGYQVMTEECDAGDATYAACSVCATELYRLMAERACSQVQTQIHKIVEKMLY</sequence>
<evidence type="ECO:0000313" key="3">
    <source>
        <dbReference type="Proteomes" id="UP001141552"/>
    </source>
</evidence>
<organism evidence="2 3">
    <name type="scientific">Turnera subulata</name>
    <dbReference type="NCBI Taxonomy" id="218843"/>
    <lineage>
        <taxon>Eukaryota</taxon>
        <taxon>Viridiplantae</taxon>
        <taxon>Streptophyta</taxon>
        <taxon>Embryophyta</taxon>
        <taxon>Tracheophyta</taxon>
        <taxon>Spermatophyta</taxon>
        <taxon>Magnoliopsida</taxon>
        <taxon>eudicotyledons</taxon>
        <taxon>Gunneridae</taxon>
        <taxon>Pentapetalae</taxon>
        <taxon>rosids</taxon>
        <taxon>fabids</taxon>
        <taxon>Malpighiales</taxon>
        <taxon>Passifloraceae</taxon>
        <taxon>Turnera</taxon>
    </lineage>
</organism>
<keyword evidence="1" id="KW-0812">Transmembrane</keyword>
<evidence type="ECO:0000313" key="2">
    <source>
        <dbReference type="EMBL" id="KAJ4850656.1"/>
    </source>
</evidence>
<comment type="caution">
    <text evidence="2">The sequence shown here is derived from an EMBL/GenBank/DDBJ whole genome shotgun (WGS) entry which is preliminary data.</text>
</comment>
<feature type="non-terminal residue" evidence="2">
    <location>
        <position position="1"/>
    </location>
</feature>
<keyword evidence="1" id="KW-1133">Transmembrane helix</keyword>
<protein>
    <submittedName>
        <fullName evidence="2">Uncharacterized protein</fullName>
    </submittedName>
</protein>
<keyword evidence="1" id="KW-0472">Membrane</keyword>
<feature type="non-terminal residue" evidence="2">
    <location>
        <position position="263"/>
    </location>
</feature>